<feature type="transmembrane region" description="Helical" evidence="5">
    <location>
        <begin position="97"/>
        <end position="123"/>
    </location>
</feature>
<keyword evidence="3 5" id="KW-1133">Transmembrane helix</keyword>
<dbReference type="AlphaFoldDB" id="A0A453RX24"/>
<dbReference type="STRING" id="200361.A0A453RX24"/>
<reference evidence="6" key="3">
    <citation type="journal article" date="2017" name="Nature">
        <title>Genome sequence of the progenitor of the wheat D genome Aegilops tauschii.</title>
        <authorList>
            <person name="Luo M.C."/>
            <person name="Gu Y.Q."/>
            <person name="Puiu D."/>
            <person name="Wang H."/>
            <person name="Twardziok S.O."/>
            <person name="Deal K.R."/>
            <person name="Huo N."/>
            <person name="Zhu T."/>
            <person name="Wang L."/>
            <person name="Wang Y."/>
            <person name="McGuire P.E."/>
            <person name="Liu S."/>
            <person name="Long H."/>
            <person name="Ramasamy R.K."/>
            <person name="Rodriguez J.C."/>
            <person name="Van S.L."/>
            <person name="Yuan L."/>
            <person name="Wang Z."/>
            <person name="Xia Z."/>
            <person name="Xiao L."/>
            <person name="Anderson O.D."/>
            <person name="Ouyang S."/>
            <person name="Liang Y."/>
            <person name="Zimin A.V."/>
            <person name="Pertea G."/>
            <person name="Qi P."/>
            <person name="Bennetzen J.L."/>
            <person name="Dai X."/>
            <person name="Dawson M.W."/>
            <person name="Muller H.G."/>
            <person name="Kugler K."/>
            <person name="Rivarola-Duarte L."/>
            <person name="Spannagl M."/>
            <person name="Mayer K.F.X."/>
            <person name="Lu F.H."/>
            <person name="Bevan M.W."/>
            <person name="Leroy P."/>
            <person name="Li P."/>
            <person name="You F.M."/>
            <person name="Sun Q."/>
            <person name="Liu Z."/>
            <person name="Lyons E."/>
            <person name="Wicker T."/>
            <person name="Salzberg S.L."/>
            <person name="Devos K.M."/>
            <person name="Dvorak J."/>
        </authorList>
    </citation>
    <scope>NUCLEOTIDE SEQUENCE [LARGE SCALE GENOMIC DNA]</scope>
    <source>
        <strain evidence="6">cv. AL8/78</strain>
    </source>
</reference>
<name>A0A453RX24_AEGTS</name>
<reference evidence="6" key="5">
    <citation type="journal article" date="2021" name="G3 (Bethesda)">
        <title>Aegilops tauschii genome assembly Aet v5.0 features greater sequence contiguity and improved annotation.</title>
        <authorList>
            <person name="Wang L."/>
            <person name="Zhu T."/>
            <person name="Rodriguez J.C."/>
            <person name="Deal K.R."/>
            <person name="Dubcovsky J."/>
            <person name="McGuire P.E."/>
            <person name="Lux T."/>
            <person name="Spannagl M."/>
            <person name="Mayer K.F.X."/>
            <person name="Baldrich P."/>
            <person name="Meyers B.C."/>
            <person name="Huo N."/>
            <person name="Gu Y.Q."/>
            <person name="Zhou H."/>
            <person name="Devos K.M."/>
            <person name="Bennetzen J.L."/>
            <person name="Unver T."/>
            <person name="Budak H."/>
            <person name="Gulick P.J."/>
            <person name="Galiba G."/>
            <person name="Kalapos B."/>
            <person name="Nelson D.R."/>
            <person name="Li P."/>
            <person name="You F.M."/>
            <person name="Luo M.C."/>
            <person name="Dvorak J."/>
        </authorList>
    </citation>
    <scope>NUCLEOTIDE SEQUENCE [LARGE SCALE GENOMIC DNA]</scope>
    <source>
        <strain evidence="6">cv. AL8/78</strain>
    </source>
</reference>
<reference evidence="7" key="2">
    <citation type="journal article" date="2017" name="Nat. Plants">
        <title>The Aegilops tauschii genome reveals multiple impacts of transposons.</title>
        <authorList>
            <person name="Zhao G."/>
            <person name="Zou C."/>
            <person name="Li K."/>
            <person name="Wang K."/>
            <person name="Li T."/>
            <person name="Gao L."/>
            <person name="Zhang X."/>
            <person name="Wang H."/>
            <person name="Yang Z."/>
            <person name="Liu X."/>
            <person name="Jiang W."/>
            <person name="Mao L."/>
            <person name="Kong X."/>
            <person name="Jiao Y."/>
            <person name="Jia J."/>
        </authorList>
    </citation>
    <scope>NUCLEOTIDE SEQUENCE [LARGE SCALE GENOMIC DNA]</scope>
    <source>
        <strain evidence="7">cv. AL8/78</strain>
    </source>
</reference>
<reference evidence="6" key="4">
    <citation type="submission" date="2019-03" db="UniProtKB">
        <authorList>
            <consortium name="EnsemblPlants"/>
        </authorList>
    </citation>
    <scope>IDENTIFICATION</scope>
</reference>
<reference evidence="7" key="1">
    <citation type="journal article" date="2014" name="Science">
        <title>Ancient hybridizations among the ancestral genomes of bread wheat.</title>
        <authorList>
            <consortium name="International Wheat Genome Sequencing Consortium,"/>
            <person name="Marcussen T."/>
            <person name="Sandve S.R."/>
            <person name="Heier L."/>
            <person name="Spannagl M."/>
            <person name="Pfeifer M."/>
            <person name="Jakobsen K.S."/>
            <person name="Wulff B.B."/>
            <person name="Steuernagel B."/>
            <person name="Mayer K.F."/>
            <person name="Olsen O.A."/>
        </authorList>
    </citation>
    <scope>NUCLEOTIDE SEQUENCE [LARGE SCALE GENOMIC DNA]</scope>
    <source>
        <strain evidence="7">cv. AL8/78</strain>
    </source>
</reference>
<evidence type="ECO:0000256" key="2">
    <source>
        <dbReference type="ARBA" id="ARBA00022692"/>
    </source>
</evidence>
<protein>
    <submittedName>
        <fullName evidence="6">Uncharacterized protein</fullName>
    </submittedName>
</protein>
<proteinExistence type="predicted"/>
<keyword evidence="7" id="KW-1185">Reference proteome</keyword>
<dbReference type="GO" id="GO:0016020">
    <property type="term" value="C:membrane"/>
    <property type="evidence" value="ECO:0007669"/>
    <property type="project" value="UniProtKB-SubCell"/>
</dbReference>
<dbReference type="Gramene" id="AET7Gv20748200.1">
    <property type="protein sequence ID" value="AET7Gv20748200.1"/>
    <property type="gene ID" value="AET7Gv20748200"/>
</dbReference>
<dbReference type="PANTHER" id="PTHR19282">
    <property type="entry name" value="TETRASPANIN"/>
    <property type="match status" value="1"/>
</dbReference>
<comment type="subcellular location">
    <subcellularLocation>
        <location evidence="1">Membrane</location>
        <topology evidence="1">Multi-pass membrane protein</topology>
    </subcellularLocation>
</comment>
<evidence type="ECO:0000313" key="6">
    <source>
        <dbReference type="EnsemblPlants" id="AET7Gv20748200.1"/>
    </source>
</evidence>
<evidence type="ECO:0000256" key="4">
    <source>
        <dbReference type="ARBA" id="ARBA00023136"/>
    </source>
</evidence>
<evidence type="ECO:0000256" key="3">
    <source>
        <dbReference type="ARBA" id="ARBA00022989"/>
    </source>
</evidence>
<evidence type="ECO:0000256" key="1">
    <source>
        <dbReference type="ARBA" id="ARBA00004141"/>
    </source>
</evidence>
<sequence length="353" mass="38675">KRTAPTSSRNSFFIHRGCTNQTFQSSAGNFDPPSLTTSPIPDPSTKAGWSAAGSVKGAPSLPGVDARRRLNLCARQAGRPIHPAMACRGFFECVLKLLNLVLMAVGLAMAGYGAYLLVLWLQLLPPSPPAPPPSGDLVHLGRPMLLLIDVSISDGTSEKLISAWFIFAFIGVGVILFITSIFGCAGASARSGCCLSTYSFLIILFILVELAAGCFIFFDHSWKDVIPVDKTGNFDMIYSFLKENWRTAKWVALGAVVFEALLFTVALIVQSGNQDDYDSDDEYIGPRSGVRQPLVNKQTATDPRVPNLDYRPIRNDAWSQRMRDKYGVDSFDPNRFQQATISPAEQRNRCTIL</sequence>
<evidence type="ECO:0000256" key="5">
    <source>
        <dbReference type="SAM" id="Phobius"/>
    </source>
</evidence>
<dbReference type="Proteomes" id="UP000015105">
    <property type="component" value="Chromosome 7D"/>
</dbReference>
<keyword evidence="2 5" id="KW-0812">Transmembrane</keyword>
<organism evidence="6 7">
    <name type="scientific">Aegilops tauschii subsp. strangulata</name>
    <name type="common">Goatgrass</name>
    <dbReference type="NCBI Taxonomy" id="200361"/>
    <lineage>
        <taxon>Eukaryota</taxon>
        <taxon>Viridiplantae</taxon>
        <taxon>Streptophyta</taxon>
        <taxon>Embryophyta</taxon>
        <taxon>Tracheophyta</taxon>
        <taxon>Spermatophyta</taxon>
        <taxon>Magnoliopsida</taxon>
        <taxon>Liliopsida</taxon>
        <taxon>Poales</taxon>
        <taxon>Poaceae</taxon>
        <taxon>BOP clade</taxon>
        <taxon>Pooideae</taxon>
        <taxon>Triticodae</taxon>
        <taxon>Triticeae</taxon>
        <taxon>Triticinae</taxon>
        <taxon>Aegilops</taxon>
    </lineage>
</organism>
<feature type="transmembrane region" description="Helical" evidence="5">
    <location>
        <begin position="197"/>
        <end position="218"/>
    </location>
</feature>
<feature type="transmembrane region" description="Helical" evidence="5">
    <location>
        <begin position="250"/>
        <end position="269"/>
    </location>
</feature>
<feature type="transmembrane region" description="Helical" evidence="5">
    <location>
        <begin position="161"/>
        <end position="185"/>
    </location>
</feature>
<dbReference type="InterPro" id="IPR018499">
    <property type="entry name" value="Tetraspanin/Peripherin"/>
</dbReference>
<dbReference type="PANTHER" id="PTHR19282:SF425">
    <property type="entry name" value="OS08G0159100 PROTEIN"/>
    <property type="match status" value="1"/>
</dbReference>
<evidence type="ECO:0000313" key="7">
    <source>
        <dbReference type="Proteomes" id="UP000015105"/>
    </source>
</evidence>
<dbReference type="Pfam" id="PF00335">
    <property type="entry name" value="Tetraspanin"/>
    <property type="match status" value="1"/>
</dbReference>
<keyword evidence="4 5" id="KW-0472">Membrane</keyword>
<accession>A0A453RX24</accession>
<dbReference type="EnsemblPlants" id="AET7Gv20748200.1">
    <property type="protein sequence ID" value="AET7Gv20748200.1"/>
    <property type="gene ID" value="AET7Gv20748200"/>
</dbReference>